<dbReference type="Proteomes" id="UP000198535">
    <property type="component" value="Unassembled WGS sequence"/>
</dbReference>
<evidence type="ECO:0000313" key="2">
    <source>
        <dbReference type="EMBL" id="SFM90060.1"/>
    </source>
</evidence>
<accession>A0A1I4UMU3</accession>
<feature type="repeat" description="TPR" evidence="1">
    <location>
        <begin position="218"/>
        <end position="251"/>
    </location>
</feature>
<dbReference type="AlphaFoldDB" id="A0A1I4UMU3"/>
<evidence type="ECO:0000256" key="1">
    <source>
        <dbReference type="PROSITE-ProRule" id="PRU00339"/>
    </source>
</evidence>
<feature type="repeat" description="TPR" evidence="1">
    <location>
        <begin position="379"/>
        <end position="412"/>
    </location>
</feature>
<protein>
    <submittedName>
        <fullName evidence="2">Outer membrane protein assembly factor BamD, BamD/ComL family</fullName>
    </submittedName>
</protein>
<dbReference type="InterPro" id="IPR011990">
    <property type="entry name" value="TPR-like_helical_dom_sf"/>
</dbReference>
<evidence type="ECO:0000313" key="3">
    <source>
        <dbReference type="Proteomes" id="UP000198535"/>
    </source>
</evidence>
<dbReference type="PROSITE" id="PS50005">
    <property type="entry name" value="TPR"/>
    <property type="match status" value="5"/>
</dbReference>
<organism evidence="2 3">
    <name type="scientific">Methanolobus profundi</name>
    <dbReference type="NCBI Taxonomy" id="487685"/>
    <lineage>
        <taxon>Archaea</taxon>
        <taxon>Methanobacteriati</taxon>
        <taxon>Methanobacteriota</taxon>
        <taxon>Stenosarchaea group</taxon>
        <taxon>Methanomicrobia</taxon>
        <taxon>Methanosarcinales</taxon>
        <taxon>Methanosarcinaceae</taxon>
        <taxon>Methanolobus</taxon>
    </lineage>
</organism>
<proteinExistence type="predicted"/>
<feature type="repeat" description="TPR" evidence="1">
    <location>
        <begin position="458"/>
        <end position="491"/>
    </location>
</feature>
<dbReference type="RefSeq" id="WP_091937973.1">
    <property type="nucleotide sequence ID" value="NZ_FOUJ01000007.1"/>
</dbReference>
<dbReference type="Pfam" id="PF13181">
    <property type="entry name" value="TPR_8"/>
    <property type="match status" value="1"/>
</dbReference>
<dbReference type="InterPro" id="IPR019734">
    <property type="entry name" value="TPR_rpt"/>
</dbReference>
<name>A0A1I4UMU3_9EURY</name>
<reference evidence="3" key="1">
    <citation type="submission" date="2016-10" db="EMBL/GenBank/DDBJ databases">
        <authorList>
            <person name="Varghese N."/>
            <person name="Submissions S."/>
        </authorList>
    </citation>
    <scope>NUCLEOTIDE SEQUENCE [LARGE SCALE GENOMIC DNA]</scope>
    <source>
        <strain evidence="3">Mob M</strain>
    </source>
</reference>
<sequence length="515" mass="59368">MDNLIELSIDHFAKIDKMISYLEISEGFSLSFLICNEPILCDAVISEVEDKLSLNISLYGIHLDSQHLDLLDMIKKAQQSKEYQDNIQKKIKTVFFVTGFDEAVECKTDEGLSKVLLTINIMREKFLEIQNTILIRLNVGSFSQLLNEAPDFYSWRTSIFEFKLHTDEDYTELINIEDIKTGHFSIFDNHTLSQLFESYNGLIEADTTLESESPHKIAYWYQNLGMIESLRGYDEKAIEYFTKALSIYNSLDEQNEKINIIPFLMLAYHRRNQYDKELDISEELMSIFNQNDDMDGKAALLRLLANVYSATGDSEKRDQSLKESLELMLKVNSENSDNIDRIRDIGSVYSELKNYNEALKYYNKSLSLVQKKGDYFSEKDILSDIGSLYRVKGDLSKALDYYKKAVYNHSDLSFRENAIVFDRIGDIYKELGYMDKAIDSFKKALSLHISYGDGIGQISSMISLGHTYFSIGKYDESLSYYAGALELSKDIDSPQFVDFCSRQVSKIKRHMENSN</sequence>
<dbReference type="EMBL" id="FOUJ01000007">
    <property type="protein sequence ID" value="SFM90060.1"/>
    <property type="molecule type" value="Genomic_DNA"/>
</dbReference>
<dbReference type="OrthoDB" id="137158at2157"/>
<dbReference type="Pfam" id="PF13424">
    <property type="entry name" value="TPR_12"/>
    <property type="match status" value="2"/>
</dbReference>
<feature type="repeat" description="TPR" evidence="1">
    <location>
        <begin position="339"/>
        <end position="372"/>
    </location>
</feature>
<feature type="repeat" description="TPR" evidence="1">
    <location>
        <begin position="418"/>
        <end position="451"/>
    </location>
</feature>
<dbReference type="SMART" id="SM00028">
    <property type="entry name" value="TPR"/>
    <property type="match status" value="5"/>
</dbReference>
<gene>
    <name evidence="2" type="ORF">SAMN04488696_2786</name>
</gene>
<dbReference type="STRING" id="487685.SAMN04488696_2786"/>
<keyword evidence="1" id="KW-0802">TPR repeat</keyword>
<dbReference type="Gene3D" id="1.25.40.10">
    <property type="entry name" value="Tetratricopeptide repeat domain"/>
    <property type="match status" value="2"/>
</dbReference>
<dbReference type="SUPFAM" id="SSF48452">
    <property type="entry name" value="TPR-like"/>
    <property type="match status" value="2"/>
</dbReference>
<keyword evidence="3" id="KW-1185">Reference proteome</keyword>
<dbReference type="PANTHER" id="PTHR10098">
    <property type="entry name" value="RAPSYN-RELATED"/>
    <property type="match status" value="1"/>
</dbReference>